<sequence length="668" mass="74329">MRKLVDAVQNLPSPSTPHTSKPELELPPLPPPLAEPDGVEEDDWPAPPPWPDPAMETLLPDKPPQVKEEVVPTPITQPFESQPPGQQSAYDTSHYLRPWLKLVQPLPQPCTLPPPEFGYHTGYSAPKSEPGCNPQQLPSRSWMQPPPSGLFPGRNSSVTESGYYGPRPSIRNFSRRDPSEFARLKLSLENLLPPEATELFKYQVLVDHLQLEEAQLIADAYLNSPTPFSDTMAALNDRFGQPHQIALRRIAAVMDAPDIRRGDIAAFEKFALQVQSLVGMLKTLGSEGEAELKCGSHVARLLSKLPPEQRAEFRRCMFHQGTQTHTLPDLSEWLKYESWCQDSEGQLALRGPREKPAPRPEGRQSNRPITVLHGGKDADEMPEVRALGSSFKGSKSKPFCPFCNNGEHYLSQCPVVSRLTKDQLTEWIKSNKRCWRCARSHQAAQCNLRKTCSLCQGKHLQVLHEVNASARPVRASTTKQEVGQATRATTEVLYLDRPTSRLSSPAESRQSLHPLCRRPGSGLQVHSPQHALNWLAIPTQLNSSGRSTTHLIGIPIQTLMNVKPMLLIGSDHPHLITPTDPVRLGPPGGPAAIRTRLGWTLQGPSSVVSHFAQSQQCLLTTVAPQVSELMKHVERLWQVDIVPFRSEKLVTRSRQDQEAISILELKTN</sequence>
<gene>
    <name evidence="1" type="ORF">L3Q82_010445</name>
</gene>
<organism evidence="1 2">
    <name type="scientific">Scortum barcoo</name>
    <name type="common">barcoo grunter</name>
    <dbReference type="NCBI Taxonomy" id="214431"/>
    <lineage>
        <taxon>Eukaryota</taxon>
        <taxon>Metazoa</taxon>
        <taxon>Chordata</taxon>
        <taxon>Craniata</taxon>
        <taxon>Vertebrata</taxon>
        <taxon>Euteleostomi</taxon>
        <taxon>Actinopterygii</taxon>
        <taxon>Neopterygii</taxon>
        <taxon>Teleostei</taxon>
        <taxon>Neoteleostei</taxon>
        <taxon>Acanthomorphata</taxon>
        <taxon>Eupercaria</taxon>
        <taxon>Centrarchiformes</taxon>
        <taxon>Terapontoidei</taxon>
        <taxon>Terapontidae</taxon>
        <taxon>Scortum</taxon>
    </lineage>
</organism>
<accession>A0ACB8WBF7</accession>
<dbReference type="EMBL" id="CM041542">
    <property type="protein sequence ID" value="KAI3365360.1"/>
    <property type="molecule type" value="Genomic_DNA"/>
</dbReference>
<proteinExistence type="predicted"/>
<reference evidence="1" key="1">
    <citation type="submission" date="2022-04" db="EMBL/GenBank/DDBJ databases">
        <title>Jade perch genome.</title>
        <authorList>
            <person name="Chao B."/>
        </authorList>
    </citation>
    <scope>NUCLEOTIDE SEQUENCE</scope>
    <source>
        <strain evidence="1">CB-2022</strain>
    </source>
</reference>
<protein>
    <submittedName>
        <fullName evidence="1">Uncharacterized protein</fullName>
    </submittedName>
</protein>
<comment type="caution">
    <text evidence="1">The sequence shown here is derived from an EMBL/GenBank/DDBJ whole genome shotgun (WGS) entry which is preliminary data.</text>
</comment>
<dbReference type="Proteomes" id="UP000831701">
    <property type="component" value="Chromosome 12"/>
</dbReference>
<evidence type="ECO:0000313" key="1">
    <source>
        <dbReference type="EMBL" id="KAI3365360.1"/>
    </source>
</evidence>
<evidence type="ECO:0000313" key="2">
    <source>
        <dbReference type="Proteomes" id="UP000831701"/>
    </source>
</evidence>
<name>A0ACB8WBF7_9TELE</name>
<keyword evidence="2" id="KW-1185">Reference proteome</keyword>